<dbReference type="EMBL" id="LNZH02000215">
    <property type="protein sequence ID" value="OCB84496.1"/>
    <property type="molecule type" value="Genomic_DNA"/>
</dbReference>
<keyword evidence="1" id="KW-0175">Coiled coil</keyword>
<dbReference type="SUPFAM" id="SSF47576">
    <property type="entry name" value="Calponin-homology domain, CH-domain"/>
    <property type="match status" value="1"/>
</dbReference>
<dbReference type="PROSITE" id="PS50096">
    <property type="entry name" value="IQ"/>
    <property type="match status" value="10"/>
</dbReference>
<feature type="compositionally biased region" description="Low complexity" evidence="2">
    <location>
        <begin position="88"/>
        <end position="100"/>
    </location>
</feature>
<feature type="compositionally biased region" description="Polar residues" evidence="2">
    <location>
        <begin position="339"/>
        <end position="350"/>
    </location>
</feature>
<feature type="region of interest" description="Disordered" evidence="2">
    <location>
        <begin position="242"/>
        <end position="422"/>
    </location>
</feature>
<dbReference type="OrthoDB" id="775356at2759"/>
<evidence type="ECO:0000313" key="4">
    <source>
        <dbReference type="EMBL" id="OCB84496.1"/>
    </source>
</evidence>
<dbReference type="Pfam" id="PF03836">
    <property type="entry name" value="RasGAP_C"/>
    <property type="match status" value="1"/>
</dbReference>
<dbReference type="GO" id="GO:0005096">
    <property type="term" value="F:GTPase activator activity"/>
    <property type="evidence" value="ECO:0007669"/>
    <property type="project" value="TreeGrafter"/>
</dbReference>
<gene>
    <name evidence="4" type="ORF">A7U60_g8482</name>
</gene>
<feature type="compositionally biased region" description="Polar residues" evidence="2">
    <location>
        <begin position="272"/>
        <end position="286"/>
    </location>
</feature>
<dbReference type="InterPro" id="IPR036872">
    <property type="entry name" value="CH_dom_sf"/>
</dbReference>
<dbReference type="GO" id="GO:0005516">
    <property type="term" value="F:calmodulin binding"/>
    <property type="evidence" value="ECO:0007669"/>
    <property type="project" value="TreeGrafter"/>
</dbReference>
<dbReference type="InterPro" id="IPR000048">
    <property type="entry name" value="IQ_motif_EF-hand-BS"/>
</dbReference>
<feature type="compositionally biased region" description="Polar residues" evidence="2">
    <location>
        <begin position="407"/>
        <end position="422"/>
    </location>
</feature>
<dbReference type="InterPro" id="IPR008936">
    <property type="entry name" value="Rho_GTPase_activation_prot"/>
</dbReference>
<evidence type="ECO:0000256" key="2">
    <source>
        <dbReference type="SAM" id="MobiDB-lite"/>
    </source>
</evidence>
<dbReference type="GO" id="GO:0051015">
    <property type="term" value="F:actin filament binding"/>
    <property type="evidence" value="ECO:0007669"/>
    <property type="project" value="TreeGrafter"/>
</dbReference>
<dbReference type="InterPro" id="IPR000593">
    <property type="entry name" value="RasGAP_C"/>
</dbReference>
<protein>
    <recommendedName>
        <fullName evidence="3">Ras-GAP domain-containing protein</fullName>
    </recommendedName>
</protein>
<dbReference type="Gene3D" id="1.20.5.190">
    <property type="match status" value="1"/>
</dbReference>
<feature type="compositionally biased region" description="Polar residues" evidence="2">
    <location>
        <begin position="381"/>
        <end position="391"/>
    </location>
</feature>
<feature type="domain" description="Ras-GAP" evidence="3">
    <location>
        <begin position="1333"/>
        <end position="1520"/>
    </location>
</feature>
<dbReference type="GO" id="GO:1903479">
    <property type="term" value="P:mitotic actomyosin contractile ring assembly actin filament organization"/>
    <property type="evidence" value="ECO:0007669"/>
    <property type="project" value="TreeGrafter"/>
</dbReference>
<dbReference type="Pfam" id="PF00616">
    <property type="entry name" value="RasGAP"/>
    <property type="match status" value="2"/>
</dbReference>
<dbReference type="SUPFAM" id="SSF143885">
    <property type="entry name" value="RGC domain-like"/>
    <property type="match status" value="1"/>
</dbReference>
<dbReference type="PANTHER" id="PTHR14149">
    <property type="entry name" value="RAS GTPASE-ACTIVATING PROTEIN WITH IQ MOTIF"/>
    <property type="match status" value="1"/>
</dbReference>
<dbReference type="PANTHER" id="PTHR14149:SF14">
    <property type="entry name" value="CALPONIN-HOMOLOGY (CH) DOMAIN-CONTAINING PROTEIN"/>
    <property type="match status" value="1"/>
</dbReference>
<dbReference type="InterPro" id="IPR001936">
    <property type="entry name" value="RasGAP_dom"/>
</dbReference>
<feature type="compositionally biased region" description="Polar residues" evidence="2">
    <location>
        <begin position="101"/>
        <end position="112"/>
    </location>
</feature>
<evidence type="ECO:0000259" key="3">
    <source>
        <dbReference type="PROSITE" id="PS50018"/>
    </source>
</evidence>
<organism evidence="4 5">
    <name type="scientific">Sanghuangporus baumii</name>
    <name type="common">Phellinus baumii</name>
    <dbReference type="NCBI Taxonomy" id="108892"/>
    <lineage>
        <taxon>Eukaryota</taxon>
        <taxon>Fungi</taxon>
        <taxon>Dikarya</taxon>
        <taxon>Basidiomycota</taxon>
        <taxon>Agaricomycotina</taxon>
        <taxon>Agaricomycetes</taxon>
        <taxon>Hymenochaetales</taxon>
        <taxon>Hymenochaetaceae</taxon>
        <taxon>Sanghuangporus</taxon>
    </lineage>
</organism>
<dbReference type="PROSITE" id="PS50018">
    <property type="entry name" value="RAS_GTPASE_ACTIV_2"/>
    <property type="match status" value="1"/>
</dbReference>
<sequence length="1946" mass="219359">MDSTSRINRADSVSSTTSSASRHGSEPFAYQTRILERTSSGSRSNFGLPKSGVLSSNNSGSRRWKPSHRVGTSVESVRGKWEERARAEAALSSPSPSRSSFSTDDLQSTAPSSPLGDERTTDTRPSPSQASSRTTFNMTRTEPSTPPSLVKRHTMPEPIVASPLSPNSTGISVVSPEPLSFSSASGTPTNRIRFPVSGPSVASVLQKFNAGAEAGESSDVFSGLNGSSSRLRRSVDFDSIMRESRTTTIPERSEAILPSTEDGPRRVRATSLYGTSRSSALSKQDFSASPSSDRLSRSSTPDSLRGTPTDKFARTSSAIPSSSDKASRQDAFDIRRKTSFLSSKQEASRSPPSPGRSDAPEPIVLPRRNSVKDSPFLRPSSPASNDVSPNTKAPERAYRPPPPAPSTFANSPSVMSPTPYRSSYMANKKAGLYGDGLTVGRKLGRHLPRIASGDAYDEPEPEPERQLLPESILQSEPARTPDKPSPASLSEKSSGMSSQLSRLERREKRLREWRLEMEGRSPTPKKGDAYSREHESYAVPHTADTVPHSADDVAGVPGRKRLSRDVLAPAETPFGSPMPLPSSRLGIRGGLWADQQRHLLRAYEYLCHVGEAQQWIEGCLREELGFGIVEMEESLRNGVVLAKLSRAFLGEAIVKRIFESFSHQNWIIGRPIILTTSSILFVPLAYRSHLLARQGLAERIGNLVGQLKFSDDQLQRTEKGLKDAGVPMPNFSNVGRELAKEINEEPEPEIETEEERRDRELLECEDSIISLQSTLRGFLIRKEQATHRTRIQLAERYIVKLQARCRGLATRKLVTEIRKRQANLAPWILALQAVARGVLARRAWHQRCIHLQALRNYIVKVQAQSRGVLQRRRFARLKGALAKSKVSVLKLQTVARARLVKRGRQQMQKTLGKTATMQGVVGLQTAARTVLVRRKVAERLWALKGVEKELVQLQSHVRGMLVRWRVGAQLAKLDDATDVVVRIQSAARSFLARRRLLNLIRNLRHATSSIVSIQAIARAGLARQQHKALSKALGEAKVIIAVGSLQSLARAALVRKRHQEQSKKLEICMPDVVGLQATARGALLRRDFIAWRDYLRNNQTVATRLQALLRGALVRRRFAEKMKYYRENLGKVIKIQSLYRAKETREQYRQLTLGRNVNVGTIKNFVHLLDDSEADFEDEIEVERLRKRFVESIRANQALETEVSELDVKIALVVQNVKSFEELVKARRRNDSFGAHTTRASVLAAHGDPFAGASSLDHESKRKLELYQQLFYLLQTRGDYLGKLFHQLAKVDISDKNKKLVERVVLTLFGYGQDKREEYLLLKLFQASRNHCVKNEVAIAPSVESDMKEIPMHLSIALQYGRPKQVTYVRDILQPLIWTVIDGVVNDEKLDLETDPCIIYRTRINIEEMRTGMKSSKSKDVNYRDAVMDPETRKVFIHISSRFTEATRYIKRLRKRNCRSKFPNEGDEAYAVPLARLVFYRYINPAIVAPETFDIVPNTIDIASRKNLAQISKMLTQIASGKEFGEEDPCLHPLDKYVAEASKQLRTWVFEVADVQDAEAQFHANEFLDVATQPKPIYISPNEVYSMHSLLSQHLDRLAPTREDTLRTILTELGGVPNLGTEELIAARDHAITLELTNRFANVKDPHAEEKALWVQAKRAVLAILRVQPARDLVECLMQPVSEEHEMFWEDIVDRELMNDHMRQRQRRMPSTTGAESAYRLDDVRSLTFKEVKAHAIYFLLELEKRGKVTREDGYQGILNAIAGDVRSKHRKRLQRQQELDSMNEALRQLSERKKYYEEQIKSYNDYVEAAMNTMQKGKSKKRFVMPFTKQFFHLREMQRSGKSAQFGSFKYSAHYLYEKGILLSIDQYSPRQFDRIDVVLSSNKAGTFDIELYNTQAGPSALIASTEVRMEELLQAQFENRVSLPLFDGMARFNLNLLLYQINKK</sequence>
<name>A0A9Q5N3E8_SANBA</name>
<dbReference type="SMART" id="SM00015">
    <property type="entry name" value="IQ"/>
    <property type="match status" value="10"/>
</dbReference>
<feature type="compositionally biased region" description="Low complexity" evidence="2">
    <location>
        <begin position="287"/>
        <end position="304"/>
    </location>
</feature>
<feature type="compositionally biased region" description="Low complexity" evidence="2">
    <location>
        <begin position="12"/>
        <end position="21"/>
    </location>
</feature>
<feature type="region of interest" description="Disordered" evidence="2">
    <location>
        <begin position="1"/>
        <end position="193"/>
    </location>
</feature>
<proteinExistence type="predicted"/>
<keyword evidence="5" id="KW-1185">Reference proteome</keyword>
<comment type="caution">
    <text evidence="4">The sequence shown here is derived from an EMBL/GenBank/DDBJ whole genome shotgun (WGS) entry which is preliminary data.</text>
</comment>
<accession>A0A9Q5N3E8</accession>
<dbReference type="SMART" id="SM00323">
    <property type="entry name" value="RasGAP"/>
    <property type="match status" value="1"/>
</dbReference>
<reference evidence="4" key="1">
    <citation type="submission" date="2016-06" db="EMBL/GenBank/DDBJ databases">
        <title>Draft Genome sequence of the fungus Inonotus baumii.</title>
        <authorList>
            <person name="Zhu H."/>
            <person name="Lin W."/>
        </authorList>
    </citation>
    <scope>NUCLEOTIDE SEQUENCE</scope>
    <source>
        <strain evidence="4">821</strain>
    </source>
</reference>
<feature type="region of interest" description="Disordered" evidence="2">
    <location>
        <begin position="450"/>
        <end position="504"/>
    </location>
</feature>
<feature type="compositionally biased region" description="Polar residues" evidence="2">
    <location>
        <begin position="180"/>
        <end position="190"/>
    </location>
</feature>
<dbReference type="Gene3D" id="1.10.506.10">
    <property type="entry name" value="GTPase Activation - p120gap, domain 1"/>
    <property type="match status" value="1"/>
</dbReference>
<feature type="compositionally biased region" description="Polar residues" evidence="2">
    <location>
        <begin position="487"/>
        <end position="499"/>
    </location>
</feature>
<evidence type="ECO:0000313" key="5">
    <source>
        <dbReference type="Proteomes" id="UP000757232"/>
    </source>
</evidence>
<dbReference type="Gene3D" id="1.10.418.10">
    <property type="entry name" value="Calponin-like domain"/>
    <property type="match status" value="1"/>
</dbReference>
<dbReference type="Proteomes" id="UP000757232">
    <property type="component" value="Unassembled WGS sequence"/>
</dbReference>
<dbReference type="Pfam" id="PF00612">
    <property type="entry name" value="IQ"/>
    <property type="match status" value="2"/>
</dbReference>
<evidence type="ECO:0000256" key="1">
    <source>
        <dbReference type="SAM" id="Coils"/>
    </source>
</evidence>
<dbReference type="GO" id="GO:0110085">
    <property type="term" value="C:mitotic actomyosin contractile ring"/>
    <property type="evidence" value="ECO:0007669"/>
    <property type="project" value="TreeGrafter"/>
</dbReference>
<feature type="compositionally biased region" description="Polar residues" evidence="2">
    <location>
        <begin position="123"/>
        <end position="143"/>
    </location>
</feature>
<feature type="coiled-coil region" evidence="1">
    <location>
        <begin position="1773"/>
        <end position="1807"/>
    </location>
</feature>
<dbReference type="SUPFAM" id="SSF48350">
    <property type="entry name" value="GTPase activation domain, GAP"/>
    <property type="match status" value="1"/>
</dbReference>
<feature type="compositionally biased region" description="Basic and acidic residues" evidence="2">
    <location>
        <begin position="325"/>
        <end position="336"/>
    </location>
</feature>
<feature type="compositionally biased region" description="Basic and acidic residues" evidence="2">
    <location>
        <begin position="77"/>
        <end position="87"/>
    </location>
</feature>